<dbReference type="Proteomes" id="UP001500469">
    <property type="component" value="Unassembled WGS sequence"/>
</dbReference>
<evidence type="ECO:0000256" key="1">
    <source>
        <dbReference type="SAM" id="SignalP"/>
    </source>
</evidence>
<comment type="caution">
    <text evidence="2">The sequence shown here is derived from an EMBL/GenBank/DDBJ whole genome shotgun (WGS) entry which is preliminary data.</text>
</comment>
<name>A0ABN1N5U5_9BACT</name>
<feature type="signal peptide" evidence="1">
    <location>
        <begin position="1"/>
        <end position="19"/>
    </location>
</feature>
<sequence>MRKIGLLTFFTSFFFAQFAASQSLPSNFPVLEENLRRNQLLDTLPSNVSFLLKPILADSSTYPLSDNLIDSELSIRLTPIINTTRVSTKRPYAWGDYGMIPNPGFQTYFSGGVEMKYKFINLTFRPELVIAQNKGFFTGLDEMSNSEIRDRFFFWNNGDFPERFGKTWIANPWWGQSKLTVQYGAFEIGGSTQNIWWGPGQFNALTYSNNAQGFPHLSLNTIKPARTLIGNFEGQIIMGRLENSGLAPSQEQALDDLYFRPFTGDWRYTNAITISWNPKWVKGFFLGFSRTFQQYDANRGNEFLDWFPIFEGLQKKNFFEDGNTVDFDANGRDQTITFFGRVAIPKSKSELYFELGRRDHAYNWRDYILNPDHARAYILGFVQLFDLPQSGRMIQVRGEMTQQQESVNRYIRYLGVKGGLTWHTHTRARGFVNYGQPLGVGIGVGSNVQTMEFALVDGLDKIGVSFERLANNQDFYYKAQLQETERKPWIDLSLGFLYDKKFENLLVSSKLQVIHAKNYQWQLDPASTAEFPKGENLTSMLAQVSLIYFWKQNEN</sequence>
<dbReference type="InterPro" id="IPR026950">
    <property type="entry name" value="Caps_assemb_Wzi"/>
</dbReference>
<reference evidence="2 3" key="1">
    <citation type="journal article" date="2019" name="Int. J. Syst. Evol. Microbiol.">
        <title>The Global Catalogue of Microorganisms (GCM) 10K type strain sequencing project: providing services to taxonomists for standard genome sequencing and annotation.</title>
        <authorList>
            <consortium name="The Broad Institute Genomics Platform"/>
            <consortium name="The Broad Institute Genome Sequencing Center for Infectious Disease"/>
            <person name="Wu L."/>
            <person name="Ma J."/>
        </authorList>
    </citation>
    <scope>NUCLEOTIDE SEQUENCE [LARGE SCALE GENOMIC DNA]</scope>
    <source>
        <strain evidence="2 3">JCM 16112</strain>
    </source>
</reference>
<evidence type="ECO:0000313" key="3">
    <source>
        <dbReference type="Proteomes" id="UP001500469"/>
    </source>
</evidence>
<feature type="chain" id="PRO_5046375059" description="Capsule assembly protein Wzi" evidence="1">
    <location>
        <begin position="20"/>
        <end position="555"/>
    </location>
</feature>
<protein>
    <recommendedName>
        <fullName evidence="4">Capsule assembly protein Wzi</fullName>
    </recommendedName>
</protein>
<evidence type="ECO:0000313" key="2">
    <source>
        <dbReference type="EMBL" id="GAA0881357.1"/>
    </source>
</evidence>
<accession>A0ABN1N5U5</accession>
<keyword evidence="3" id="KW-1185">Reference proteome</keyword>
<organism evidence="2 3">
    <name type="scientific">Algoriphagus jejuensis</name>
    <dbReference type="NCBI Taxonomy" id="419934"/>
    <lineage>
        <taxon>Bacteria</taxon>
        <taxon>Pseudomonadati</taxon>
        <taxon>Bacteroidota</taxon>
        <taxon>Cytophagia</taxon>
        <taxon>Cytophagales</taxon>
        <taxon>Cyclobacteriaceae</taxon>
        <taxon>Algoriphagus</taxon>
    </lineage>
</organism>
<dbReference type="Gene3D" id="2.40.160.130">
    <property type="entry name" value="Capsule assembly protein Wzi"/>
    <property type="match status" value="1"/>
</dbReference>
<dbReference type="EMBL" id="BAAAFI010000049">
    <property type="protein sequence ID" value="GAA0881357.1"/>
    <property type="molecule type" value="Genomic_DNA"/>
</dbReference>
<dbReference type="Pfam" id="PF14052">
    <property type="entry name" value="Caps_assemb_Wzi"/>
    <property type="match status" value="1"/>
</dbReference>
<dbReference type="InterPro" id="IPR038636">
    <property type="entry name" value="Wzi_sf"/>
</dbReference>
<gene>
    <name evidence="2" type="ORF">GCM10009119_43270</name>
</gene>
<proteinExistence type="predicted"/>
<dbReference type="RefSeq" id="WP_343855216.1">
    <property type="nucleotide sequence ID" value="NZ_BAAAFI010000049.1"/>
</dbReference>
<evidence type="ECO:0008006" key="4">
    <source>
        <dbReference type="Google" id="ProtNLM"/>
    </source>
</evidence>
<keyword evidence="1" id="KW-0732">Signal</keyword>